<evidence type="ECO:0000313" key="3">
    <source>
        <dbReference type="Proteomes" id="UP000244527"/>
    </source>
</evidence>
<dbReference type="PIRSF" id="PIRSF021308">
    <property type="entry name" value="UCP021308"/>
    <property type="match status" value="1"/>
</dbReference>
<dbReference type="Pfam" id="PF08818">
    <property type="entry name" value="DUF1801"/>
    <property type="match status" value="1"/>
</dbReference>
<dbReference type="AlphaFoldDB" id="A0A2S1LDB3"/>
<sequence length="211" mass="24139">MNPKVDDFLSKAINWQNEMQLLRKMLLECQLDEDLKWRQPCYSYNNTNVIIIGGFKEHCTLSFFKGVLLQDPEDLLEAPGENSQSMRVIKFKSEEEIVNNRAILKSYIYQAIEIEKAGLKVVVTKDVDLEYPEELKLHFAQNPTVQLAFESLTPGRQRGYHLFFTAAKQSQTRTARIEKYSQQILSGKGINDCTCGLSKKGTICDGSHKLL</sequence>
<dbReference type="KEGG" id="ffa:FFWV33_09320"/>
<dbReference type="OrthoDB" id="214150at2"/>
<dbReference type="SUPFAM" id="SSF159888">
    <property type="entry name" value="YdhG-like"/>
    <property type="match status" value="1"/>
</dbReference>
<dbReference type="EMBL" id="CP020918">
    <property type="protein sequence ID" value="AWG21724.1"/>
    <property type="molecule type" value="Genomic_DNA"/>
</dbReference>
<protein>
    <recommendedName>
        <fullName evidence="1">YdhG-like domain-containing protein</fullName>
    </recommendedName>
</protein>
<proteinExistence type="predicted"/>
<dbReference type="InterPro" id="IPR014922">
    <property type="entry name" value="YdhG-like"/>
</dbReference>
<evidence type="ECO:0000313" key="2">
    <source>
        <dbReference type="EMBL" id="AWG21724.1"/>
    </source>
</evidence>
<feature type="domain" description="YdhG-like" evidence="1">
    <location>
        <begin position="15"/>
        <end position="112"/>
    </location>
</feature>
<reference evidence="2 3" key="1">
    <citation type="submission" date="2017-04" db="EMBL/GenBank/DDBJ databases">
        <title>Compelte genome sequence of WV33.</title>
        <authorList>
            <person name="Lee P.C."/>
        </authorList>
    </citation>
    <scope>NUCLEOTIDE SEQUENCE [LARGE SCALE GENOMIC DNA]</scope>
    <source>
        <strain evidence="2 3">WV33</strain>
    </source>
</reference>
<evidence type="ECO:0000259" key="1">
    <source>
        <dbReference type="Pfam" id="PF08818"/>
    </source>
</evidence>
<dbReference type="Gene3D" id="3.90.1150.200">
    <property type="match status" value="1"/>
</dbReference>
<organism evidence="2 3">
    <name type="scientific">Flavobacterium faecale</name>
    <dbReference type="NCBI Taxonomy" id="1355330"/>
    <lineage>
        <taxon>Bacteria</taxon>
        <taxon>Pseudomonadati</taxon>
        <taxon>Bacteroidota</taxon>
        <taxon>Flavobacteriia</taxon>
        <taxon>Flavobacteriales</taxon>
        <taxon>Flavobacteriaceae</taxon>
        <taxon>Flavobacterium</taxon>
    </lineage>
</organism>
<name>A0A2S1LDB3_9FLAO</name>
<gene>
    <name evidence="2" type="ORF">FFWV33_09320</name>
</gene>
<dbReference type="Pfam" id="PF13376">
    <property type="entry name" value="OmdA"/>
    <property type="match status" value="1"/>
</dbReference>
<dbReference type="RefSeq" id="WP_108740661.1">
    <property type="nucleotide sequence ID" value="NZ_CP020918.1"/>
</dbReference>
<accession>A0A2S1LDB3</accession>
<dbReference type="Proteomes" id="UP000244527">
    <property type="component" value="Chromosome"/>
</dbReference>
<dbReference type="InterPro" id="IPR016786">
    <property type="entry name" value="YdeI_bac"/>
</dbReference>
<keyword evidence="3" id="KW-1185">Reference proteome</keyword>